<name>A0AAW5E3E0_9BACI</name>
<proteinExistence type="predicted"/>
<feature type="transmembrane region" description="Helical" evidence="1">
    <location>
        <begin position="110"/>
        <end position="128"/>
    </location>
</feature>
<keyword evidence="3" id="KW-1185">Reference proteome</keyword>
<feature type="transmembrane region" description="Helical" evidence="1">
    <location>
        <begin position="75"/>
        <end position="98"/>
    </location>
</feature>
<keyword evidence="1" id="KW-1133">Transmembrane helix</keyword>
<keyword evidence="1" id="KW-0472">Membrane</keyword>
<reference evidence="2" key="1">
    <citation type="submission" date="2022-02" db="EMBL/GenBank/DDBJ databases">
        <title>Fredinandcohnia quinoae sp. nov. isolated from Chenopodium quinoa seeds.</title>
        <authorList>
            <person name="Saati-Santamaria Z."/>
            <person name="Flores-Felix J.D."/>
            <person name="Igual J.M."/>
            <person name="Velazquez E."/>
            <person name="Garcia-Fraile P."/>
            <person name="Martinez-Molina E."/>
        </authorList>
    </citation>
    <scope>NUCLEOTIDE SEQUENCE</scope>
    <source>
        <strain evidence="2">SECRCQ15</strain>
    </source>
</reference>
<comment type="caution">
    <text evidence="2">The sequence shown here is derived from an EMBL/GenBank/DDBJ whole genome shotgun (WGS) entry which is preliminary data.</text>
</comment>
<organism evidence="2 3">
    <name type="scientific">Fredinandcohnia quinoae</name>
    <dbReference type="NCBI Taxonomy" id="2918902"/>
    <lineage>
        <taxon>Bacteria</taxon>
        <taxon>Bacillati</taxon>
        <taxon>Bacillota</taxon>
        <taxon>Bacilli</taxon>
        <taxon>Bacillales</taxon>
        <taxon>Bacillaceae</taxon>
        <taxon>Fredinandcohnia</taxon>
    </lineage>
</organism>
<gene>
    <name evidence="2" type="ORF">MJG50_08215</name>
</gene>
<keyword evidence="1" id="KW-0812">Transmembrane</keyword>
<evidence type="ECO:0000256" key="1">
    <source>
        <dbReference type="SAM" id="Phobius"/>
    </source>
</evidence>
<dbReference type="AlphaFoldDB" id="A0AAW5E3E0"/>
<accession>A0AAW5E3E0</accession>
<dbReference type="EMBL" id="JAKTTI010000009">
    <property type="protein sequence ID" value="MCH1625309.1"/>
    <property type="molecule type" value="Genomic_DNA"/>
</dbReference>
<sequence length="129" mass="14841">MAIILKRKIVTAILSCFLFAIIFSIPNVFDLNLFLNLFYMSFILVITYGVITSSISDWISNKIFTSTYAREITSFVFHCFFGLVFLLFSLAAAILFFVVDRLLKKVKIRWWVVLIGLLVVALVFIINII</sequence>
<feature type="transmembrane region" description="Helical" evidence="1">
    <location>
        <begin position="34"/>
        <end position="55"/>
    </location>
</feature>
<evidence type="ECO:0000313" key="2">
    <source>
        <dbReference type="EMBL" id="MCH1625309.1"/>
    </source>
</evidence>
<evidence type="ECO:0000313" key="3">
    <source>
        <dbReference type="Proteomes" id="UP001431131"/>
    </source>
</evidence>
<dbReference type="Proteomes" id="UP001431131">
    <property type="component" value="Unassembled WGS sequence"/>
</dbReference>
<protein>
    <submittedName>
        <fullName evidence="2">Uncharacterized protein</fullName>
    </submittedName>
</protein>
<dbReference type="RefSeq" id="WP_240254550.1">
    <property type="nucleotide sequence ID" value="NZ_JAKTTI010000009.1"/>
</dbReference>